<dbReference type="Gene3D" id="1.10.1130.10">
    <property type="entry name" value="Flavocytochrome C3, Chain A"/>
    <property type="match status" value="1"/>
</dbReference>
<evidence type="ECO:0000259" key="2">
    <source>
        <dbReference type="Pfam" id="PF13435"/>
    </source>
</evidence>
<dbReference type="InterPro" id="IPR004843">
    <property type="entry name" value="Calcineurin-like_PHP"/>
</dbReference>
<dbReference type="EMBL" id="UINC01005038">
    <property type="protein sequence ID" value="SVA18629.1"/>
    <property type="molecule type" value="Genomic_DNA"/>
</dbReference>
<dbReference type="InterPro" id="IPR036280">
    <property type="entry name" value="Multihaem_cyt_sf"/>
</dbReference>
<dbReference type="Gene3D" id="3.60.21.10">
    <property type="match status" value="1"/>
</dbReference>
<protein>
    <submittedName>
        <fullName evidence="3">Uncharacterized protein</fullName>
    </submittedName>
</protein>
<accession>A0A381TS25</accession>
<dbReference type="Pfam" id="PF00149">
    <property type="entry name" value="Metallophos"/>
    <property type="match status" value="1"/>
</dbReference>
<reference evidence="3" key="1">
    <citation type="submission" date="2018-05" db="EMBL/GenBank/DDBJ databases">
        <authorList>
            <person name="Lanie J.A."/>
            <person name="Ng W.-L."/>
            <person name="Kazmierczak K.M."/>
            <person name="Andrzejewski T.M."/>
            <person name="Davidsen T.M."/>
            <person name="Wayne K.J."/>
            <person name="Tettelin H."/>
            <person name="Glass J.I."/>
            <person name="Rusch D."/>
            <person name="Podicherti R."/>
            <person name="Tsui H.-C.T."/>
            <person name="Winkler M.E."/>
        </authorList>
    </citation>
    <scope>NUCLEOTIDE SEQUENCE</scope>
</reference>
<sequence>MNRFFLVIVALLSAYFSTHFNLPSSGAAESKKLLVVYTGNLLAELKPCGCAKEENQGGIGRRMQYLKDLRKNKPNLLLVDTGDHFKEPTRQGKLKAVTLMKATEKMGYDAVALGERDLVYGSRFLQDHSIPFIAGNIELEDLPLKKSQTKEFKNGLKVAILSVVDPSLFYLKNHAGLKVPNPDQIVSKEISRIQKSSSVDLIVLLTHMSREKALKFMDKDGVDIIINGHIHSETDTVDMKPIYKNGKVFVQASPRGQKMGELRIKLDEMGKMSFEQRMVRLDSSIKADLEMLKLYENYNDKIEVMFFENLAAKRDKEKVSVYAGDTACKTCHQATHDKWSSSRHGRAYETLRKINKAFDPECLVCHVVGYNTPGGFISELDTPELKNVQCEVCHGAGKKHITAPMSGFGKEARNACKKCHVKNHSPRFNFTQYWPRIKH</sequence>
<dbReference type="GO" id="GO:0016787">
    <property type="term" value="F:hydrolase activity"/>
    <property type="evidence" value="ECO:0007669"/>
    <property type="project" value="InterPro"/>
</dbReference>
<dbReference type="PANTHER" id="PTHR11575">
    <property type="entry name" value="5'-NUCLEOTIDASE-RELATED"/>
    <property type="match status" value="1"/>
</dbReference>
<dbReference type="InterPro" id="IPR006179">
    <property type="entry name" value="5_nucleotidase/apyrase"/>
</dbReference>
<dbReference type="SUPFAM" id="SSF56300">
    <property type="entry name" value="Metallo-dependent phosphatases"/>
    <property type="match status" value="1"/>
</dbReference>
<dbReference type="GO" id="GO:0030288">
    <property type="term" value="C:outer membrane-bounded periplasmic space"/>
    <property type="evidence" value="ECO:0007669"/>
    <property type="project" value="TreeGrafter"/>
</dbReference>
<organism evidence="3">
    <name type="scientific">marine metagenome</name>
    <dbReference type="NCBI Taxonomy" id="408172"/>
    <lineage>
        <taxon>unclassified sequences</taxon>
        <taxon>metagenomes</taxon>
        <taxon>ecological metagenomes</taxon>
    </lineage>
</organism>
<dbReference type="PANTHER" id="PTHR11575:SF24">
    <property type="entry name" value="5'-NUCLEOTIDASE"/>
    <property type="match status" value="1"/>
</dbReference>
<proteinExistence type="predicted"/>
<evidence type="ECO:0000259" key="1">
    <source>
        <dbReference type="Pfam" id="PF00149"/>
    </source>
</evidence>
<dbReference type="SUPFAM" id="SSF48695">
    <property type="entry name" value="Multiheme cytochromes"/>
    <property type="match status" value="1"/>
</dbReference>
<dbReference type="InterPro" id="IPR029052">
    <property type="entry name" value="Metallo-depent_PP-like"/>
</dbReference>
<evidence type="ECO:0000313" key="3">
    <source>
        <dbReference type="EMBL" id="SVA18629.1"/>
    </source>
</evidence>
<feature type="domain" description="Cytochrome c-552/4" evidence="2">
    <location>
        <begin position="327"/>
        <end position="395"/>
    </location>
</feature>
<feature type="domain" description="Calcineurin-like phosphoesterase" evidence="1">
    <location>
        <begin position="57"/>
        <end position="232"/>
    </location>
</feature>
<dbReference type="InterPro" id="IPR023155">
    <property type="entry name" value="Cyt_c-552/4"/>
</dbReference>
<dbReference type="AlphaFoldDB" id="A0A381TS25"/>
<gene>
    <name evidence="3" type="ORF">METZ01_LOCUS71483</name>
</gene>
<dbReference type="Pfam" id="PF13435">
    <property type="entry name" value="Cytochrome_C554"/>
    <property type="match status" value="1"/>
</dbReference>
<name>A0A381TS25_9ZZZZ</name>
<dbReference type="GO" id="GO:0009166">
    <property type="term" value="P:nucleotide catabolic process"/>
    <property type="evidence" value="ECO:0007669"/>
    <property type="project" value="InterPro"/>
</dbReference>